<comment type="caution">
    <text evidence="3">The sequence shown here is derived from an EMBL/GenBank/DDBJ whole genome shotgun (WGS) entry which is preliminary data.</text>
</comment>
<comment type="similarity">
    <text evidence="2">Belongs to the LAZY family.</text>
</comment>
<dbReference type="GO" id="GO:0009630">
    <property type="term" value="P:gravitropism"/>
    <property type="evidence" value="ECO:0007669"/>
    <property type="project" value="InterPro"/>
</dbReference>
<organism evidence="3 4">
    <name type="scientific">Glycine soja</name>
    <name type="common">Wild soybean</name>
    <dbReference type="NCBI Taxonomy" id="3848"/>
    <lineage>
        <taxon>Eukaryota</taxon>
        <taxon>Viridiplantae</taxon>
        <taxon>Streptophyta</taxon>
        <taxon>Embryophyta</taxon>
        <taxon>Tracheophyta</taxon>
        <taxon>Spermatophyta</taxon>
        <taxon>Magnoliopsida</taxon>
        <taxon>eudicotyledons</taxon>
        <taxon>Gunneridae</taxon>
        <taxon>Pentapetalae</taxon>
        <taxon>rosids</taxon>
        <taxon>fabids</taxon>
        <taxon>Fabales</taxon>
        <taxon>Fabaceae</taxon>
        <taxon>Papilionoideae</taxon>
        <taxon>50 kb inversion clade</taxon>
        <taxon>NPAAA clade</taxon>
        <taxon>indigoferoid/millettioid clade</taxon>
        <taxon>Phaseoleae</taxon>
        <taxon>Glycine</taxon>
        <taxon>Glycine subgen. Soja</taxon>
    </lineage>
</organism>
<keyword evidence="1" id="KW-0341">Growth regulation</keyword>
<accession>A0A445GVA5</accession>
<reference evidence="3 4" key="1">
    <citation type="submission" date="2018-09" db="EMBL/GenBank/DDBJ databases">
        <title>A high-quality reference genome of wild soybean provides a powerful tool to mine soybean genomes.</title>
        <authorList>
            <person name="Xie M."/>
            <person name="Chung C.Y.L."/>
            <person name="Li M.-W."/>
            <person name="Wong F.-L."/>
            <person name="Chan T.-F."/>
            <person name="Lam H.-M."/>
        </authorList>
    </citation>
    <scope>NUCLEOTIDE SEQUENCE [LARGE SCALE GENOMIC DNA]</scope>
    <source>
        <strain evidence="4">cv. W05</strain>
        <tissue evidence="3">Hypocotyl of etiolated seedlings</tissue>
    </source>
</reference>
<evidence type="ECO:0000256" key="2">
    <source>
        <dbReference type="ARBA" id="ARBA00024198"/>
    </source>
</evidence>
<gene>
    <name evidence="3" type="ORF">D0Y65_041255</name>
</gene>
<dbReference type="EMBL" id="QZWG01000015">
    <property type="protein sequence ID" value="RZB65132.1"/>
    <property type="molecule type" value="Genomic_DNA"/>
</dbReference>
<dbReference type="AlphaFoldDB" id="A0A445GVA5"/>
<keyword evidence="4" id="KW-1185">Reference proteome</keyword>
<proteinExistence type="inferred from homology"/>
<dbReference type="Proteomes" id="UP000289340">
    <property type="component" value="Chromosome 15"/>
</dbReference>
<sequence>MKIFEWMQNRINGSNGKKKQSNSISTTHYMRHEPCKQEFSDWPQALLAIGTFGGSNLKEDSGGRSNHAAEDSSSFQDCTQEVTLEDVGNLQSEFSIFFKGQNLAAEQEEHTNDLIKENDSLCDGSNVSRGNFYPSNSIIFSRGKDCSLDHSSKKGVGKKSLSFLLKKMLACKSGFQPTPLFKDPLSTESRMEKILRAILQKKIYPQGSCSTTPFVKKYLEATPISQFDDEEDDDEEEELAAAAAENGSKWVKTDSESHTYSGVETKKDLVCTCFNSTPYIWSYKNAFAEHERKSKTKLQVWRHAWNESAGLSRIKSSKFM</sequence>
<dbReference type="InterPro" id="IPR044683">
    <property type="entry name" value="LAZY"/>
</dbReference>
<evidence type="ECO:0000313" key="4">
    <source>
        <dbReference type="Proteomes" id="UP000289340"/>
    </source>
</evidence>
<evidence type="ECO:0000256" key="1">
    <source>
        <dbReference type="ARBA" id="ARBA00022604"/>
    </source>
</evidence>
<dbReference type="PANTHER" id="PTHR34045:SF11">
    <property type="entry name" value="PH DOMAIN-CONTAINING PROTEIN"/>
    <property type="match status" value="1"/>
</dbReference>
<dbReference type="PANTHER" id="PTHR34045">
    <property type="entry name" value="OS03G0406300 PROTEIN"/>
    <property type="match status" value="1"/>
</dbReference>
<protein>
    <submittedName>
        <fullName evidence="3">Uncharacterized protein</fullName>
    </submittedName>
</protein>
<evidence type="ECO:0000313" key="3">
    <source>
        <dbReference type="EMBL" id="RZB65132.1"/>
    </source>
</evidence>
<dbReference type="GO" id="GO:0040008">
    <property type="term" value="P:regulation of growth"/>
    <property type="evidence" value="ECO:0007669"/>
    <property type="project" value="InterPro"/>
</dbReference>
<name>A0A445GVA5_GLYSO</name>